<keyword evidence="7 9" id="KW-0472">Membrane</keyword>
<dbReference type="SUPFAM" id="SSF57850">
    <property type="entry name" value="RING/U-box"/>
    <property type="match status" value="1"/>
</dbReference>
<name>A0AAN9GKP0_9CAEN</name>
<keyword evidence="3" id="KW-0479">Metal-binding</keyword>
<dbReference type="GO" id="GO:0008270">
    <property type="term" value="F:zinc ion binding"/>
    <property type="evidence" value="ECO:0007669"/>
    <property type="project" value="UniProtKB-KW"/>
</dbReference>
<dbReference type="InterPro" id="IPR001841">
    <property type="entry name" value="Znf_RING"/>
</dbReference>
<evidence type="ECO:0000256" key="7">
    <source>
        <dbReference type="ARBA" id="ARBA00023136"/>
    </source>
</evidence>
<evidence type="ECO:0000256" key="8">
    <source>
        <dbReference type="PROSITE-ProRule" id="PRU00175"/>
    </source>
</evidence>
<evidence type="ECO:0000313" key="11">
    <source>
        <dbReference type="EMBL" id="KAK7110225.1"/>
    </source>
</evidence>
<accession>A0AAN9GKP0</accession>
<keyword evidence="12" id="KW-1185">Reference proteome</keyword>
<dbReference type="PANTHER" id="PTHR46539">
    <property type="entry name" value="E3 UBIQUITIN-PROTEIN LIGASE ATL42"/>
    <property type="match status" value="1"/>
</dbReference>
<evidence type="ECO:0000256" key="6">
    <source>
        <dbReference type="ARBA" id="ARBA00022989"/>
    </source>
</evidence>
<dbReference type="AlphaFoldDB" id="A0AAN9GKP0"/>
<evidence type="ECO:0000256" key="9">
    <source>
        <dbReference type="SAM" id="Phobius"/>
    </source>
</evidence>
<proteinExistence type="predicted"/>
<dbReference type="PROSITE" id="PS50089">
    <property type="entry name" value="ZF_RING_2"/>
    <property type="match status" value="1"/>
</dbReference>
<evidence type="ECO:0000259" key="10">
    <source>
        <dbReference type="PROSITE" id="PS50089"/>
    </source>
</evidence>
<keyword evidence="4 8" id="KW-0863">Zinc-finger</keyword>
<gene>
    <name evidence="11" type="ORF">V1264_014139</name>
</gene>
<feature type="transmembrane region" description="Helical" evidence="9">
    <location>
        <begin position="30"/>
        <end position="49"/>
    </location>
</feature>
<keyword evidence="2 9" id="KW-0812">Transmembrane</keyword>
<comment type="caution">
    <text evidence="11">The sequence shown here is derived from an EMBL/GenBank/DDBJ whole genome shotgun (WGS) entry which is preliminary data.</text>
</comment>
<evidence type="ECO:0000313" key="12">
    <source>
        <dbReference type="Proteomes" id="UP001374579"/>
    </source>
</evidence>
<reference evidence="11 12" key="1">
    <citation type="submission" date="2024-02" db="EMBL/GenBank/DDBJ databases">
        <title>Chromosome-scale genome assembly of the rough periwinkle Littorina saxatilis.</title>
        <authorList>
            <person name="De Jode A."/>
            <person name="Faria R."/>
            <person name="Formenti G."/>
            <person name="Sims Y."/>
            <person name="Smith T.P."/>
            <person name="Tracey A."/>
            <person name="Wood J.M.D."/>
            <person name="Zagrodzka Z.B."/>
            <person name="Johannesson K."/>
            <person name="Butlin R.K."/>
            <person name="Leder E.H."/>
        </authorList>
    </citation>
    <scope>NUCLEOTIDE SEQUENCE [LARGE SCALE GENOMIC DNA]</scope>
    <source>
        <strain evidence="11">Snail1</strain>
        <tissue evidence="11">Muscle</tissue>
    </source>
</reference>
<evidence type="ECO:0000256" key="4">
    <source>
        <dbReference type="ARBA" id="ARBA00022771"/>
    </source>
</evidence>
<dbReference type="PANTHER" id="PTHR46539:SF1">
    <property type="entry name" value="E3 UBIQUITIN-PROTEIN LIGASE ATL42"/>
    <property type="match status" value="1"/>
</dbReference>
<dbReference type="InterPro" id="IPR013083">
    <property type="entry name" value="Znf_RING/FYVE/PHD"/>
</dbReference>
<dbReference type="Pfam" id="PF13639">
    <property type="entry name" value="zf-RING_2"/>
    <property type="match status" value="1"/>
</dbReference>
<sequence>MDGRTSGCGPPLSPGGLTATYISFNMSLPLMGVGLVTLLLSLCFCCYLWKLRRQSSEERGYCQLSFSPHSKKMKNDVCPVCLEEFQRSEKLAVCPCRHGFHTKCLQQWLDQHNTCPMCKARVCSHAGERTGLITTTSAV</sequence>
<protein>
    <recommendedName>
        <fullName evidence="10">RING-type domain-containing protein</fullName>
    </recommendedName>
</protein>
<dbReference type="Gene3D" id="3.30.40.10">
    <property type="entry name" value="Zinc/RING finger domain, C3HC4 (zinc finger)"/>
    <property type="match status" value="1"/>
</dbReference>
<evidence type="ECO:0000256" key="5">
    <source>
        <dbReference type="ARBA" id="ARBA00022833"/>
    </source>
</evidence>
<organism evidence="11 12">
    <name type="scientific">Littorina saxatilis</name>
    <dbReference type="NCBI Taxonomy" id="31220"/>
    <lineage>
        <taxon>Eukaryota</taxon>
        <taxon>Metazoa</taxon>
        <taxon>Spiralia</taxon>
        <taxon>Lophotrochozoa</taxon>
        <taxon>Mollusca</taxon>
        <taxon>Gastropoda</taxon>
        <taxon>Caenogastropoda</taxon>
        <taxon>Littorinimorpha</taxon>
        <taxon>Littorinoidea</taxon>
        <taxon>Littorinidae</taxon>
        <taxon>Littorina</taxon>
    </lineage>
</organism>
<keyword evidence="6 9" id="KW-1133">Transmembrane helix</keyword>
<dbReference type="CDD" id="cd16469">
    <property type="entry name" value="RING-H2_RNF24-like"/>
    <property type="match status" value="1"/>
</dbReference>
<evidence type="ECO:0000256" key="3">
    <source>
        <dbReference type="ARBA" id="ARBA00022723"/>
    </source>
</evidence>
<keyword evidence="5" id="KW-0862">Zinc</keyword>
<comment type="subcellular location">
    <subcellularLocation>
        <location evidence="1">Membrane</location>
    </subcellularLocation>
</comment>
<evidence type="ECO:0000256" key="1">
    <source>
        <dbReference type="ARBA" id="ARBA00004370"/>
    </source>
</evidence>
<evidence type="ECO:0000256" key="2">
    <source>
        <dbReference type="ARBA" id="ARBA00022692"/>
    </source>
</evidence>
<dbReference type="EMBL" id="JBAMIC010000003">
    <property type="protein sequence ID" value="KAK7110225.1"/>
    <property type="molecule type" value="Genomic_DNA"/>
</dbReference>
<dbReference type="GO" id="GO:0016020">
    <property type="term" value="C:membrane"/>
    <property type="evidence" value="ECO:0007669"/>
    <property type="project" value="UniProtKB-SubCell"/>
</dbReference>
<feature type="domain" description="RING-type" evidence="10">
    <location>
        <begin position="78"/>
        <end position="119"/>
    </location>
</feature>
<dbReference type="Proteomes" id="UP001374579">
    <property type="component" value="Unassembled WGS sequence"/>
</dbReference>
<dbReference type="SMART" id="SM00184">
    <property type="entry name" value="RING"/>
    <property type="match status" value="1"/>
</dbReference>